<dbReference type="Proteomes" id="UP000504637">
    <property type="component" value="Unplaced"/>
</dbReference>
<feature type="region of interest" description="Disordered" evidence="3">
    <location>
        <begin position="1232"/>
        <end position="1277"/>
    </location>
</feature>
<sequence>MSSHLWQAYYEDDVDIFRQLLAPAVSNVRLHNTKAGPNFHVGSLGSAIGSPAQHGSSPIHSARSRKPNTPGGHSSHLVLTKSDINWRDAHGLTILHHAASSTSENAIAFATALIEHPLIDLYLQDLENGWTALHRAFYFGNITIARMILERNTSDVLGKTTGHVHQTLGLIKIKDREGLGPLDLFAATIKDRTLRPEASGRKRSNSQGSDEGDMRDENGDKLVSTSRIAFGNIHGDQLFTFGSNKNISLGFGDEDDRQFPERINLRRPEHLLRQFYADHLEQAEKQRPTGAGPASASGIASEKDMWIEDIPWVVRSRPLSIQDVQMAKLSTAVLTNDTESNLYMCGHGKGGRLGTGDERTRFNLVCVDNPALAGKRIVTVALGLNHTLALSEHGEIFSWGSNGFGQLGYSLPKVAKDEEPISTIPRQIYGPLKREAVIGIAASRIHSVAHTASSLYTFGKSEGQLGIIDSDARSLESQVIPRKVAASLFTSSIAAVSAIDRATICLLENHDVWVFANYGYAKVQFPLDGFSNYFLKQSFMLTTYDQVPNKITKIVSAGDTICALSSRGEVYTLFVSQKLDSQSSTSTTNPSKIRSAITQPLPIWSPKKNNMAARDVGIDADGSIIVSTEEGSVWKRLPRSNAVIGVDYKSKDYKFSRMPGLTRVLGVRSSGYGAYAAVRKDCDVLKTQIVVEEPTLWKNLMPLLSLTRLADGQSSVDDSESKPRFWQAPRKTSQISLLRKVIISSADIEADVARVVDEISAEDANKYDAVLATTTSDVVVPVHRFILTGRSRVLREGFRSLCENSTFTIPDVAVAEVMTSGQLKLVFQGVDIISIINLALYLYTDAVSDVWHFTRDAPSMAYRYRTTRTDLMKIASKLEITKLEAAVRQMIPPQLGLNLDFEAAFDDPAFFHDADAVVQLEDDEVRVHSSLVCTRCPFFDGLFMGRAGGRWLSNRGDVDEVSIDLKHISSRTFQIVLRHIYCDSGAELFDDVVSTDLDDFLDTVLDVMGAANELMLDRLSQIAQSVVGRYVNVRNVCGLLNAISPSSVREFKDAGLEYLCLNLEAMLQGHYLNELDEDLLEELDEVVRQNQLACMPFVKSGRAELLLHDRHPELVAILDHNRRVKIDSVILRSKFHDAGVFSPGSYTEELAVSPTTQRSRRRSSTAMKTELDRPSLKSKATSKDLMFEMDEESDFNLQSPRESPAIRPMTSPRALDPLLEDLTIEDTWFDSRGKVLPSPKLAPQASTPGAMTPRTPKSPLMAGQTPPHPAKPWTLTPLSGRKTAMRDIMAQAASTPRTSNLTQDLNQARGSLPDIPTPFSLPAPKMSQKDRKRLQHSQQASSSTIQPATTPLGSSPFSWQAVSAQSKPTLKDVMTSEQIISKPKGSAPNTPRTSSTPQLTMRQTVANVKGTGSPSPSTGSSSQRVNQHRSVSDSRSVASPSLEKSPAHSVTNFSNSRPIPQSIRHQAPIIDPASWDMSMTEILAQQQLEKDFLKGVVAKRDLQEIQAEQEFQEWWDKESARVQEAENRSATTTNSSSKAPSSKKHRSRGGRSKGAKNAGGAEYHNENSGGGASIKRTT</sequence>
<evidence type="ECO:0000256" key="3">
    <source>
        <dbReference type="SAM" id="MobiDB-lite"/>
    </source>
</evidence>
<protein>
    <recommendedName>
        <fullName evidence="4">BTB domain-containing protein</fullName>
    </recommendedName>
</protein>
<keyword evidence="1" id="KW-0677">Repeat</keyword>
<feature type="compositionally biased region" description="Polar residues" evidence="3">
    <location>
        <begin position="1336"/>
        <end position="1363"/>
    </location>
</feature>
<feature type="compositionally biased region" description="Polar residues" evidence="3">
    <location>
        <begin position="1387"/>
        <end position="1406"/>
    </location>
</feature>
<feature type="domain" description="BTB" evidence="4">
    <location>
        <begin position="914"/>
        <end position="981"/>
    </location>
</feature>
<dbReference type="SUPFAM" id="SSF50985">
    <property type="entry name" value="RCC1/BLIP-II"/>
    <property type="match status" value="1"/>
</dbReference>
<dbReference type="RefSeq" id="XP_033460610.1">
    <property type="nucleotide sequence ID" value="XM_033601266.1"/>
</dbReference>
<proteinExistence type="predicted"/>
<evidence type="ECO:0000313" key="6">
    <source>
        <dbReference type="RefSeq" id="XP_033460610.1"/>
    </source>
</evidence>
<dbReference type="Pfam" id="PF00651">
    <property type="entry name" value="BTB"/>
    <property type="match status" value="1"/>
</dbReference>
<dbReference type="GeneID" id="54359066"/>
<feature type="region of interest" description="Disordered" evidence="3">
    <location>
        <begin position="1307"/>
        <end position="1363"/>
    </location>
</feature>
<name>A0A6J3M7P0_9PEZI</name>
<feature type="region of interest" description="Disordered" evidence="3">
    <location>
        <begin position="1149"/>
        <end position="1214"/>
    </location>
</feature>
<evidence type="ECO:0000259" key="4">
    <source>
        <dbReference type="PROSITE" id="PS50097"/>
    </source>
</evidence>
<accession>A0A6J3M7P0</accession>
<gene>
    <name evidence="6" type="ORF">K489DRAFT_317843</name>
</gene>
<dbReference type="InterPro" id="IPR002110">
    <property type="entry name" value="Ankyrin_rpt"/>
</dbReference>
<evidence type="ECO:0000256" key="2">
    <source>
        <dbReference type="PROSITE-ProRule" id="PRU00235"/>
    </source>
</evidence>
<dbReference type="Pfam" id="PF13540">
    <property type="entry name" value="RCC1_2"/>
    <property type="match status" value="1"/>
</dbReference>
<feature type="compositionally biased region" description="Polar residues" evidence="3">
    <location>
        <begin position="1528"/>
        <end position="1540"/>
    </location>
</feature>
<dbReference type="Gene3D" id="1.25.40.20">
    <property type="entry name" value="Ankyrin repeat-containing domain"/>
    <property type="match status" value="1"/>
</dbReference>
<feature type="region of interest" description="Disordered" evidence="3">
    <location>
        <begin position="1379"/>
        <end position="1463"/>
    </location>
</feature>
<dbReference type="SMART" id="SM00225">
    <property type="entry name" value="BTB"/>
    <property type="match status" value="1"/>
</dbReference>
<dbReference type="SUPFAM" id="SSF54695">
    <property type="entry name" value="POZ domain"/>
    <property type="match status" value="1"/>
</dbReference>
<evidence type="ECO:0000313" key="5">
    <source>
        <dbReference type="Proteomes" id="UP000504637"/>
    </source>
</evidence>
<dbReference type="InterPro" id="IPR009091">
    <property type="entry name" value="RCC1/BLIP-II"/>
</dbReference>
<keyword evidence="5" id="KW-1185">Reference proteome</keyword>
<dbReference type="SMART" id="SM00248">
    <property type="entry name" value="ANK"/>
    <property type="match status" value="2"/>
</dbReference>
<dbReference type="PANTHER" id="PTHR22872:SF2">
    <property type="entry name" value="INHIBITOR OF BRUTON TYROSINE KINASE"/>
    <property type="match status" value="1"/>
</dbReference>
<reference evidence="6" key="2">
    <citation type="submission" date="2020-04" db="EMBL/GenBank/DDBJ databases">
        <authorList>
            <consortium name="NCBI Genome Project"/>
        </authorList>
    </citation>
    <scope>NUCLEOTIDE SEQUENCE</scope>
    <source>
        <strain evidence="6">CBS 342.82</strain>
    </source>
</reference>
<feature type="region of interest" description="Disordered" evidence="3">
    <location>
        <begin position="195"/>
        <end position="219"/>
    </location>
</feature>
<feature type="compositionally biased region" description="Basic and acidic residues" evidence="3">
    <location>
        <begin position="1169"/>
        <end position="1186"/>
    </location>
</feature>
<dbReference type="OrthoDB" id="1893551at2759"/>
<dbReference type="PROSITE" id="PS50012">
    <property type="entry name" value="RCC1_3"/>
    <property type="match status" value="2"/>
</dbReference>
<dbReference type="InterPro" id="IPR051625">
    <property type="entry name" value="Signaling_Regulatory_Domain"/>
</dbReference>
<organism evidence="6">
    <name type="scientific">Dissoconium aciculare CBS 342.82</name>
    <dbReference type="NCBI Taxonomy" id="1314786"/>
    <lineage>
        <taxon>Eukaryota</taxon>
        <taxon>Fungi</taxon>
        <taxon>Dikarya</taxon>
        <taxon>Ascomycota</taxon>
        <taxon>Pezizomycotina</taxon>
        <taxon>Dothideomycetes</taxon>
        <taxon>Dothideomycetidae</taxon>
        <taxon>Mycosphaerellales</taxon>
        <taxon>Dissoconiaceae</taxon>
        <taxon>Dissoconium</taxon>
    </lineage>
</organism>
<feature type="compositionally biased region" description="Basic residues" evidence="3">
    <location>
        <begin position="1541"/>
        <end position="1554"/>
    </location>
</feature>
<feature type="region of interest" description="Disordered" evidence="3">
    <location>
        <begin position="47"/>
        <end position="74"/>
    </location>
</feature>
<dbReference type="InterPro" id="IPR000408">
    <property type="entry name" value="Reg_chr_condens"/>
</dbReference>
<dbReference type="InterPro" id="IPR036770">
    <property type="entry name" value="Ankyrin_rpt-contain_sf"/>
</dbReference>
<evidence type="ECO:0000256" key="1">
    <source>
        <dbReference type="ARBA" id="ARBA00022737"/>
    </source>
</evidence>
<dbReference type="Pfam" id="PF12796">
    <property type="entry name" value="Ank_2"/>
    <property type="match status" value="1"/>
</dbReference>
<dbReference type="PROSITE" id="PS50097">
    <property type="entry name" value="BTB"/>
    <property type="match status" value="1"/>
</dbReference>
<dbReference type="PANTHER" id="PTHR22872">
    <property type="entry name" value="BTK-BINDING PROTEIN-RELATED"/>
    <property type="match status" value="1"/>
</dbReference>
<feature type="compositionally biased region" description="Basic and acidic residues" evidence="3">
    <location>
        <begin position="1518"/>
        <end position="1527"/>
    </location>
</feature>
<feature type="region of interest" description="Disordered" evidence="3">
    <location>
        <begin position="1518"/>
        <end position="1578"/>
    </location>
</feature>
<dbReference type="SUPFAM" id="SSF48403">
    <property type="entry name" value="Ankyrin repeat"/>
    <property type="match status" value="1"/>
</dbReference>
<feature type="repeat" description="RCC1" evidence="2">
    <location>
        <begin position="340"/>
        <end position="393"/>
    </location>
</feature>
<feature type="compositionally biased region" description="Polar residues" evidence="3">
    <location>
        <begin position="1448"/>
        <end position="1459"/>
    </location>
</feature>
<feature type="repeat" description="RCC1" evidence="2">
    <location>
        <begin position="394"/>
        <end position="453"/>
    </location>
</feature>
<dbReference type="InterPro" id="IPR000210">
    <property type="entry name" value="BTB/POZ_dom"/>
</dbReference>
<dbReference type="CDD" id="cd18186">
    <property type="entry name" value="BTB_POZ_ZBTB_KLHL-like"/>
    <property type="match status" value="1"/>
</dbReference>
<feature type="compositionally biased region" description="Low complexity" evidence="3">
    <location>
        <begin position="1410"/>
        <end position="1422"/>
    </location>
</feature>
<reference evidence="6" key="1">
    <citation type="submission" date="2020-01" db="EMBL/GenBank/DDBJ databases">
        <authorList>
            <consortium name="DOE Joint Genome Institute"/>
            <person name="Haridas S."/>
            <person name="Albert R."/>
            <person name="Binder M."/>
            <person name="Bloem J."/>
            <person name="Labutti K."/>
            <person name="Salamov A."/>
            <person name="Andreopoulos B."/>
            <person name="Baker S.E."/>
            <person name="Barry K."/>
            <person name="Bills G."/>
            <person name="Bluhm B.H."/>
            <person name="Cannon C."/>
            <person name="Castanera R."/>
            <person name="Culley D.E."/>
            <person name="Daum C."/>
            <person name="Ezra D."/>
            <person name="Gonzalez J.B."/>
            <person name="Henrissat B."/>
            <person name="Kuo A."/>
            <person name="Liang C."/>
            <person name="Lipzen A."/>
            <person name="Lutzoni F."/>
            <person name="Magnuson J."/>
            <person name="Mondo S."/>
            <person name="Nolan M."/>
            <person name="Ohm R."/>
            <person name="Pangilinan J."/>
            <person name="Park H.-J."/>
            <person name="Ramirez L."/>
            <person name="Alfaro M."/>
            <person name="Sun H."/>
            <person name="Tritt A."/>
            <person name="Yoshinaga Y."/>
            <person name="Zwiers L.-H."/>
            <person name="Turgeon B.G."/>
            <person name="Goodwin S.B."/>
            <person name="Spatafora J.W."/>
            <person name="Crous P.W."/>
            <person name="Grigoriev I.V."/>
        </authorList>
    </citation>
    <scope>NUCLEOTIDE SEQUENCE</scope>
    <source>
        <strain evidence="6">CBS 342.82</strain>
    </source>
</reference>
<dbReference type="InterPro" id="IPR011333">
    <property type="entry name" value="SKP1/BTB/POZ_sf"/>
</dbReference>
<dbReference type="Gene3D" id="3.30.710.10">
    <property type="entry name" value="Potassium Channel Kv1.1, Chain A"/>
    <property type="match status" value="2"/>
</dbReference>
<dbReference type="Gene3D" id="2.130.10.30">
    <property type="entry name" value="Regulator of chromosome condensation 1/beta-lactamase-inhibitor protein II"/>
    <property type="match status" value="1"/>
</dbReference>
<reference evidence="6" key="3">
    <citation type="submission" date="2025-08" db="UniProtKB">
        <authorList>
            <consortium name="RefSeq"/>
        </authorList>
    </citation>
    <scope>IDENTIFICATION</scope>
    <source>
        <strain evidence="6">CBS 342.82</strain>
    </source>
</reference>